<keyword evidence="4" id="KW-1185">Reference proteome</keyword>
<keyword evidence="2" id="KW-0472">Membrane</keyword>
<sequence>MKAVDEAAEDRKLLELDASAKAFNTGKALPPNADHVEDHEFLTPKEISLISEIIQRITKNVLENDLEVHFPDASPGTKPKAIKLPSGVSVAIEPGQTLTLGANGEVITAASGDCDPESDPSCVSSQVNGRDSGSIHVHLSNGTTVNYNFKKSNQLDPVSIDAKERALKIKLYVTAATALDDILFRKVGSDEIMKDKVRFEEVFLEELGKKLRDESLLIPTNDGRSNPSGILGNENSIPNSLTMEKGTGESLSTAVDHYMGLLSSEQNRNHGPIGTPMPLSDRMDVGAVGGYLVGGTAGAVVFLAIMFVSAHWLEACEQDAGRLPTC</sequence>
<dbReference type="EMBL" id="CAJPEX010003117">
    <property type="protein sequence ID" value="CAG0921870.1"/>
    <property type="molecule type" value="Genomic_DNA"/>
</dbReference>
<feature type="transmembrane region" description="Helical" evidence="2">
    <location>
        <begin position="288"/>
        <end position="313"/>
    </location>
</feature>
<reference evidence="3" key="1">
    <citation type="submission" date="2020-11" db="EMBL/GenBank/DDBJ databases">
        <authorList>
            <person name="Tran Van P."/>
        </authorList>
    </citation>
    <scope>NUCLEOTIDE SEQUENCE</scope>
</reference>
<protein>
    <submittedName>
        <fullName evidence="3">Uncharacterized protein</fullName>
    </submittedName>
</protein>
<accession>A0A7R9GHZ2</accession>
<keyword evidence="2" id="KW-1133">Transmembrane helix</keyword>
<dbReference type="EMBL" id="OA885154">
    <property type="protein sequence ID" value="CAD7281718.1"/>
    <property type="molecule type" value="Genomic_DNA"/>
</dbReference>
<evidence type="ECO:0000256" key="2">
    <source>
        <dbReference type="SAM" id="Phobius"/>
    </source>
</evidence>
<evidence type="ECO:0000256" key="1">
    <source>
        <dbReference type="SAM" id="MobiDB-lite"/>
    </source>
</evidence>
<organism evidence="3">
    <name type="scientific">Notodromas monacha</name>
    <dbReference type="NCBI Taxonomy" id="399045"/>
    <lineage>
        <taxon>Eukaryota</taxon>
        <taxon>Metazoa</taxon>
        <taxon>Ecdysozoa</taxon>
        <taxon>Arthropoda</taxon>
        <taxon>Crustacea</taxon>
        <taxon>Oligostraca</taxon>
        <taxon>Ostracoda</taxon>
        <taxon>Podocopa</taxon>
        <taxon>Podocopida</taxon>
        <taxon>Cypridocopina</taxon>
        <taxon>Cypridoidea</taxon>
        <taxon>Cyprididae</taxon>
        <taxon>Notodromas</taxon>
    </lineage>
</organism>
<name>A0A7R9GHZ2_9CRUS</name>
<feature type="compositionally biased region" description="Polar residues" evidence="1">
    <location>
        <begin position="222"/>
        <end position="237"/>
    </location>
</feature>
<dbReference type="AlphaFoldDB" id="A0A7R9GHZ2"/>
<evidence type="ECO:0000313" key="4">
    <source>
        <dbReference type="Proteomes" id="UP000678499"/>
    </source>
</evidence>
<evidence type="ECO:0000313" key="3">
    <source>
        <dbReference type="EMBL" id="CAD7281718.1"/>
    </source>
</evidence>
<feature type="region of interest" description="Disordered" evidence="1">
    <location>
        <begin position="218"/>
        <end position="237"/>
    </location>
</feature>
<dbReference type="Proteomes" id="UP000678499">
    <property type="component" value="Unassembled WGS sequence"/>
</dbReference>
<gene>
    <name evidence="3" type="ORF">NMOB1V02_LOCUS9355</name>
</gene>
<keyword evidence="2" id="KW-0812">Transmembrane</keyword>
<proteinExistence type="predicted"/>